<dbReference type="Proteomes" id="UP000655225">
    <property type="component" value="Unassembled WGS sequence"/>
</dbReference>
<gene>
    <name evidence="1" type="ORF">HHK36_006349</name>
</gene>
<organism evidence="1 2">
    <name type="scientific">Tetracentron sinense</name>
    <name type="common">Spur-leaf</name>
    <dbReference type="NCBI Taxonomy" id="13715"/>
    <lineage>
        <taxon>Eukaryota</taxon>
        <taxon>Viridiplantae</taxon>
        <taxon>Streptophyta</taxon>
        <taxon>Embryophyta</taxon>
        <taxon>Tracheophyta</taxon>
        <taxon>Spermatophyta</taxon>
        <taxon>Magnoliopsida</taxon>
        <taxon>Trochodendrales</taxon>
        <taxon>Trochodendraceae</taxon>
        <taxon>Tetracentron</taxon>
    </lineage>
</organism>
<name>A0A835DP20_TETSI</name>
<proteinExistence type="predicted"/>
<sequence length="68" mass="7704">MSQGEVSKWVVDNVEAMGRELGVSTEGRQVDVRCLYSRLEERKEQEQDEVTLMDGDMGCDIYPLGTCM</sequence>
<dbReference type="EMBL" id="JABCRI010000004">
    <property type="protein sequence ID" value="KAF8407222.1"/>
    <property type="molecule type" value="Genomic_DNA"/>
</dbReference>
<evidence type="ECO:0000313" key="2">
    <source>
        <dbReference type="Proteomes" id="UP000655225"/>
    </source>
</evidence>
<evidence type="ECO:0000313" key="1">
    <source>
        <dbReference type="EMBL" id="KAF8407222.1"/>
    </source>
</evidence>
<dbReference type="AlphaFoldDB" id="A0A835DP20"/>
<protein>
    <submittedName>
        <fullName evidence="1">Uncharacterized protein</fullName>
    </submittedName>
</protein>
<accession>A0A835DP20</accession>
<comment type="caution">
    <text evidence="1">The sequence shown here is derived from an EMBL/GenBank/DDBJ whole genome shotgun (WGS) entry which is preliminary data.</text>
</comment>
<reference evidence="1 2" key="1">
    <citation type="submission" date="2020-04" db="EMBL/GenBank/DDBJ databases">
        <title>Plant Genome Project.</title>
        <authorList>
            <person name="Zhang R.-G."/>
        </authorList>
    </citation>
    <scope>NUCLEOTIDE SEQUENCE [LARGE SCALE GENOMIC DNA]</scope>
    <source>
        <strain evidence="1">YNK0</strain>
        <tissue evidence="1">Leaf</tissue>
    </source>
</reference>
<keyword evidence="2" id="KW-1185">Reference proteome</keyword>